<evidence type="ECO:0000313" key="4">
    <source>
        <dbReference type="EMBL" id="MBG9389057.1"/>
    </source>
</evidence>
<sequence length="389" mass="41372">MKVLHVIPSLSRADGGPTEALLLMERALRGQGLQVETATTDDAGPGQRNGKPLGEPLAENGATHWYFAKRTDFYKSAPGFARWISREARRFDLIHIHALFSFTSAAAARAARRAGVPYIVRPMGSLNAYGMTRHRPWLKRLSMRFIESSTLRHAAAVHFTSDAEAREARQWGVPLREVVIPLGVEDVPSPPPRTRDPSGASNALFLSRIDPKKNIEALLGAAAQLRGETPHLRWTLAGGGDAAYVARLQALAQELGVADRVAWLGHVAGEAKAHTLAQADLFVLPSFSENFGIAAAEALAAGLPCVLGEGVAIAQEVAAAGAGVAVAPDARSVAAGVRLIIGDARGHEAMAARARRLAAERFSAGAMGTALLALYSRILNETNEFPGSR</sequence>
<protein>
    <submittedName>
        <fullName evidence="4">Glycosyltransferase</fullName>
    </submittedName>
</protein>
<evidence type="ECO:0000259" key="2">
    <source>
        <dbReference type="Pfam" id="PF00534"/>
    </source>
</evidence>
<gene>
    <name evidence="4" type="ORF">I5803_13560</name>
</gene>
<reference evidence="4" key="1">
    <citation type="submission" date="2020-11" db="EMBL/GenBank/DDBJ databases">
        <title>Bacterial whole genome sequence for Caenimonas sp. DR4.4.</title>
        <authorList>
            <person name="Le V."/>
            <person name="Ko S.-R."/>
            <person name="Ahn C.-Y."/>
            <person name="Oh H.-M."/>
        </authorList>
    </citation>
    <scope>NUCLEOTIDE SEQUENCE</scope>
    <source>
        <strain evidence="4">DR4.4</strain>
    </source>
</reference>
<evidence type="ECO:0000256" key="1">
    <source>
        <dbReference type="SAM" id="MobiDB-lite"/>
    </source>
</evidence>
<feature type="domain" description="Glycosyl transferase family 1" evidence="2">
    <location>
        <begin position="203"/>
        <end position="356"/>
    </location>
</feature>
<evidence type="ECO:0000313" key="5">
    <source>
        <dbReference type="Proteomes" id="UP000651050"/>
    </source>
</evidence>
<feature type="domain" description="Glycosyltransferase subfamily 4-like N-terminal" evidence="3">
    <location>
        <begin position="15"/>
        <end position="183"/>
    </location>
</feature>
<name>A0A931MHL1_9BURK</name>
<organism evidence="4 5">
    <name type="scientific">Caenimonas aquaedulcis</name>
    <dbReference type="NCBI Taxonomy" id="2793270"/>
    <lineage>
        <taxon>Bacteria</taxon>
        <taxon>Pseudomonadati</taxon>
        <taxon>Pseudomonadota</taxon>
        <taxon>Betaproteobacteria</taxon>
        <taxon>Burkholderiales</taxon>
        <taxon>Comamonadaceae</taxon>
        <taxon>Caenimonas</taxon>
    </lineage>
</organism>
<dbReference type="RefSeq" id="WP_196986873.1">
    <property type="nucleotide sequence ID" value="NZ_JADWYS010000001.1"/>
</dbReference>
<dbReference type="GO" id="GO:0016757">
    <property type="term" value="F:glycosyltransferase activity"/>
    <property type="evidence" value="ECO:0007669"/>
    <property type="project" value="InterPro"/>
</dbReference>
<accession>A0A931MHL1</accession>
<dbReference type="EMBL" id="JADWYS010000001">
    <property type="protein sequence ID" value="MBG9389057.1"/>
    <property type="molecule type" value="Genomic_DNA"/>
</dbReference>
<dbReference type="InterPro" id="IPR050194">
    <property type="entry name" value="Glycosyltransferase_grp1"/>
</dbReference>
<evidence type="ECO:0000259" key="3">
    <source>
        <dbReference type="Pfam" id="PF13579"/>
    </source>
</evidence>
<dbReference type="PANTHER" id="PTHR45947:SF3">
    <property type="entry name" value="SULFOQUINOVOSYL TRANSFERASE SQD2"/>
    <property type="match status" value="1"/>
</dbReference>
<dbReference type="SUPFAM" id="SSF53756">
    <property type="entry name" value="UDP-Glycosyltransferase/glycogen phosphorylase"/>
    <property type="match status" value="1"/>
</dbReference>
<dbReference type="Proteomes" id="UP000651050">
    <property type="component" value="Unassembled WGS sequence"/>
</dbReference>
<feature type="region of interest" description="Disordered" evidence="1">
    <location>
        <begin position="36"/>
        <end position="55"/>
    </location>
</feature>
<dbReference type="PANTHER" id="PTHR45947">
    <property type="entry name" value="SULFOQUINOVOSYL TRANSFERASE SQD2"/>
    <property type="match status" value="1"/>
</dbReference>
<dbReference type="Pfam" id="PF13579">
    <property type="entry name" value="Glyco_trans_4_4"/>
    <property type="match status" value="1"/>
</dbReference>
<dbReference type="Pfam" id="PF00534">
    <property type="entry name" value="Glycos_transf_1"/>
    <property type="match status" value="1"/>
</dbReference>
<dbReference type="InterPro" id="IPR001296">
    <property type="entry name" value="Glyco_trans_1"/>
</dbReference>
<comment type="caution">
    <text evidence="4">The sequence shown here is derived from an EMBL/GenBank/DDBJ whole genome shotgun (WGS) entry which is preliminary data.</text>
</comment>
<proteinExistence type="predicted"/>
<keyword evidence="5" id="KW-1185">Reference proteome</keyword>
<dbReference type="AlphaFoldDB" id="A0A931MHL1"/>
<dbReference type="Gene3D" id="3.40.50.2000">
    <property type="entry name" value="Glycogen Phosphorylase B"/>
    <property type="match status" value="2"/>
</dbReference>
<dbReference type="InterPro" id="IPR028098">
    <property type="entry name" value="Glyco_trans_4-like_N"/>
</dbReference>